<feature type="domain" description="RES" evidence="1">
    <location>
        <begin position="15"/>
        <end position="138"/>
    </location>
</feature>
<dbReference type="EMBL" id="BAABHD010000064">
    <property type="protein sequence ID" value="GAA4461655.1"/>
    <property type="molecule type" value="Genomic_DNA"/>
</dbReference>
<name>A0ABP8N5J4_9BACT</name>
<keyword evidence="3" id="KW-1185">Reference proteome</keyword>
<sequence length="152" mass="17372">MLVYRLYKSAYITEPLSAEGARRAGGRWNPKGYPILYTSATPELALLEIVAHLNPAYIPDFHLLVLDIPDTYRTVSITDLPADWEAESHYETLQYHLKDWLLQPDVLTVSVPSSIVSRSRNYLLHTQYPGIQEEVTIMENAPFRIDSRLVAK</sequence>
<dbReference type="Pfam" id="PF08808">
    <property type="entry name" value="RES"/>
    <property type="match status" value="1"/>
</dbReference>
<reference evidence="3" key="1">
    <citation type="journal article" date="2019" name="Int. J. Syst. Evol. Microbiol.">
        <title>The Global Catalogue of Microorganisms (GCM) 10K type strain sequencing project: providing services to taxonomists for standard genome sequencing and annotation.</title>
        <authorList>
            <consortium name="The Broad Institute Genomics Platform"/>
            <consortium name="The Broad Institute Genome Sequencing Center for Infectious Disease"/>
            <person name="Wu L."/>
            <person name="Ma J."/>
        </authorList>
    </citation>
    <scope>NUCLEOTIDE SEQUENCE [LARGE SCALE GENOMIC DNA]</scope>
    <source>
        <strain evidence="3">JCM 17927</strain>
    </source>
</reference>
<dbReference type="InterPro" id="IPR014914">
    <property type="entry name" value="RES_dom"/>
</dbReference>
<proteinExistence type="predicted"/>
<organism evidence="2 3">
    <name type="scientific">Nibrella saemangeumensis</name>
    <dbReference type="NCBI Taxonomy" id="1084526"/>
    <lineage>
        <taxon>Bacteria</taxon>
        <taxon>Pseudomonadati</taxon>
        <taxon>Bacteroidota</taxon>
        <taxon>Cytophagia</taxon>
        <taxon>Cytophagales</taxon>
        <taxon>Spirosomataceae</taxon>
        <taxon>Nibrella</taxon>
    </lineage>
</organism>
<comment type="caution">
    <text evidence="2">The sequence shown here is derived from an EMBL/GenBank/DDBJ whole genome shotgun (WGS) entry which is preliminary data.</text>
</comment>
<accession>A0ABP8N5J4</accession>
<gene>
    <name evidence="2" type="ORF">GCM10023189_37400</name>
</gene>
<evidence type="ECO:0000259" key="1">
    <source>
        <dbReference type="SMART" id="SM00953"/>
    </source>
</evidence>
<evidence type="ECO:0000313" key="2">
    <source>
        <dbReference type="EMBL" id="GAA4461655.1"/>
    </source>
</evidence>
<dbReference type="RefSeq" id="WP_345245815.1">
    <property type="nucleotide sequence ID" value="NZ_BAABHD010000064.1"/>
</dbReference>
<dbReference type="SMART" id="SM00953">
    <property type="entry name" value="RES"/>
    <property type="match status" value="1"/>
</dbReference>
<dbReference type="Proteomes" id="UP001501175">
    <property type="component" value="Unassembled WGS sequence"/>
</dbReference>
<protein>
    <submittedName>
        <fullName evidence="2">RES family NAD+ phosphorylase</fullName>
    </submittedName>
</protein>
<evidence type="ECO:0000313" key="3">
    <source>
        <dbReference type="Proteomes" id="UP001501175"/>
    </source>
</evidence>